<gene>
    <name evidence="5" type="primary">egtD</name>
    <name evidence="5" type="ORF">D3Y59_01875</name>
</gene>
<feature type="compositionally biased region" description="Polar residues" evidence="3">
    <location>
        <begin position="1"/>
        <end position="13"/>
    </location>
</feature>
<dbReference type="RefSeq" id="WP_119443495.1">
    <property type="nucleotide sequence ID" value="NZ_CP032317.1"/>
</dbReference>
<dbReference type="SUPFAM" id="SSF53335">
    <property type="entry name" value="S-adenosyl-L-methionine-dependent methyltransferases"/>
    <property type="match status" value="1"/>
</dbReference>
<keyword evidence="2 5" id="KW-0808">Transferase</keyword>
<dbReference type="PANTHER" id="PTHR43397:SF1">
    <property type="entry name" value="ERGOTHIONEINE BIOSYNTHESIS PROTEIN 1"/>
    <property type="match status" value="1"/>
</dbReference>
<dbReference type="EMBL" id="CP032317">
    <property type="protein sequence ID" value="AYA35907.1"/>
    <property type="molecule type" value="Genomic_DNA"/>
</dbReference>
<dbReference type="KEGG" id="hyh:D3Y59_01875"/>
<name>A0A3B7RNU2_9BACT</name>
<dbReference type="InterPro" id="IPR019257">
    <property type="entry name" value="MeTrfase_dom"/>
</dbReference>
<dbReference type="Gene3D" id="3.40.50.150">
    <property type="entry name" value="Vaccinia Virus protein VP39"/>
    <property type="match status" value="1"/>
</dbReference>
<evidence type="ECO:0000313" key="5">
    <source>
        <dbReference type="EMBL" id="AYA35907.1"/>
    </source>
</evidence>
<dbReference type="GO" id="GO:0052706">
    <property type="term" value="F:L-histidine N(alpha)-methyltransferase activity"/>
    <property type="evidence" value="ECO:0007669"/>
    <property type="project" value="UniProtKB-EC"/>
</dbReference>
<dbReference type="OrthoDB" id="5289726at2"/>
<sequence length="340" mass="37291">MPITHTAPSGQASPTTAAPGPAPTADFALAQHVLEGLSRPQRALSSMYFYDEAGSRLFQQIMELPEYYPTRTEFQLLTQHREAICAALAPENQAAFHLLELGAGDGLKTKILLRQLLEAQANVVYAPVDISASALEGLASSLRHEMPALQVQPLVAEYAAALAQMRAQAGRKAVLFLGSNIGNFQPEARQQFLRALSSQLTPNDRLLIGFDLQKNPRQIRAAYDDAQGVTAAFNLNLLTRLNRELGADFDLGQWEHFTDYDPQAGVIRSYLVSRQAQQVRIGALGRSFGFAAWETIHTENSYKFTLPQIEALGAAAGLAVQQVFADEQHWFADVLFAPQD</sequence>
<protein>
    <submittedName>
        <fullName evidence="5">L-histidine N(Alpha)-methyltransferase</fullName>
        <ecNumber evidence="5">2.1.1.44</ecNumber>
    </submittedName>
</protein>
<evidence type="ECO:0000259" key="4">
    <source>
        <dbReference type="Pfam" id="PF10017"/>
    </source>
</evidence>
<feature type="domain" description="Histidine-specific methyltransferase SAM-dependent" evidence="4">
    <location>
        <begin position="30"/>
        <end position="336"/>
    </location>
</feature>
<keyword evidence="6" id="KW-1185">Reference proteome</keyword>
<dbReference type="AlphaFoldDB" id="A0A3B7RNU2"/>
<dbReference type="InterPro" id="IPR029063">
    <property type="entry name" value="SAM-dependent_MTases_sf"/>
</dbReference>
<organism evidence="5 6">
    <name type="scientific">Hymenobacter oligotrophus</name>
    <dbReference type="NCBI Taxonomy" id="2319843"/>
    <lineage>
        <taxon>Bacteria</taxon>
        <taxon>Pseudomonadati</taxon>
        <taxon>Bacteroidota</taxon>
        <taxon>Cytophagia</taxon>
        <taxon>Cytophagales</taxon>
        <taxon>Hymenobacteraceae</taxon>
        <taxon>Hymenobacter</taxon>
    </lineage>
</organism>
<dbReference type="InterPro" id="IPR017804">
    <property type="entry name" value="MeTrfase_EgtD-like"/>
</dbReference>
<keyword evidence="1 5" id="KW-0489">Methyltransferase</keyword>
<dbReference type="InterPro" id="IPR051128">
    <property type="entry name" value="EgtD_Methyltrsf_superfamily"/>
</dbReference>
<dbReference type="PANTHER" id="PTHR43397">
    <property type="entry name" value="ERGOTHIONEINE BIOSYNTHESIS PROTEIN 1"/>
    <property type="match status" value="1"/>
</dbReference>
<evidence type="ECO:0000313" key="6">
    <source>
        <dbReference type="Proteomes" id="UP000262802"/>
    </source>
</evidence>
<dbReference type="Proteomes" id="UP000262802">
    <property type="component" value="Chromosome"/>
</dbReference>
<proteinExistence type="predicted"/>
<dbReference type="PIRSF" id="PIRSF018005">
    <property type="entry name" value="UCP018005"/>
    <property type="match status" value="1"/>
</dbReference>
<reference evidence="5 6" key="1">
    <citation type="submission" date="2018-09" db="EMBL/GenBank/DDBJ databases">
        <title>Hymenobacter medium sp. nov., isolated from R2A medium.</title>
        <authorList>
            <person name="Yingchao G."/>
        </authorList>
    </citation>
    <scope>NUCLEOTIDE SEQUENCE [LARGE SCALE GENOMIC DNA]</scope>
    <source>
        <strain evidence="6">sh-6</strain>
    </source>
</reference>
<dbReference type="GO" id="GO:0032259">
    <property type="term" value="P:methylation"/>
    <property type="evidence" value="ECO:0007669"/>
    <property type="project" value="UniProtKB-KW"/>
</dbReference>
<dbReference type="NCBIfam" id="TIGR03438">
    <property type="entry name" value="egtD_ergothio"/>
    <property type="match status" value="1"/>
</dbReference>
<evidence type="ECO:0000256" key="3">
    <source>
        <dbReference type="SAM" id="MobiDB-lite"/>
    </source>
</evidence>
<evidence type="ECO:0000256" key="1">
    <source>
        <dbReference type="ARBA" id="ARBA00022603"/>
    </source>
</evidence>
<dbReference type="InterPro" id="IPR035094">
    <property type="entry name" value="EgtD"/>
</dbReference>
<dbReference type="EC" id="2.1.1.44" evidence="5"/>
<accession>A0A3B7RNU2</accession>
<dbReference type="Pfam" id="PF10017">
    <property type="entry name" value="Methyltransf_33"/>
    <property type="match status" value="1"/>
</dbReference>
<feature type="region of interest" description="Disordered" evidence="3">
    <location>
        <begin position="1"/>
        <end position="22"/>
    </location>
</feature>
<evidence type="ECO:0000256" key="2">
    <source>
        <dbReference type="ARBA" id="ARBA00022679"/>
    </source>
</evidence>